<evidence type="ECO:0000256" key="2">
    <source>
        <dbReference type="SAM" id="Phobius"/>
    </source>
</evidence>
<dbReference type="Proteomes" id="UP000295560">
    <property type="component" value="Unassembled WGS sequence"/>
</dbReference>
<evidence type="ECO:0000313" key="5">
    <source>
        <dbReference type="Proteomes" id="UP000295560"/>
    </source>
</evidence>
<dbReference type="EMBL" id="SMFZ01000001">
    <property type="protein sequence ID" value="TCK27322.1"/>
    <property type="molecule type" value="Genomic_DNA"/>
</dbReference>
<evidence type="ECO:0000259" key="3">
    <source>
        <dbReference type="PROSITE" id="PS51762"/>
    </source>
</evidence>
<dbReference type="SUPFAM" id="SSF49899">
    <property type="entry name" value="Concanavalin A-like lectins/glucanases"/>
    <property type="match status" value="1"/>
</dbReference>
<keyword evidence="2" id="KW-0812">Transmembrane</keyword>
<reference evidence="4 5" key="1">
    <citation type="submission" date="2019-03" db="EMBL/GenBank/DDBJ databases">
        <title>Sequencing the genomes of 1000 actinobacteria strains.</title>
        <authorList>
            <person name="Klenk H.-P."/>
        </authorList>
    </citation>
    <scope>NUCLEOTIDE SEQUENCE [LARGE SCALE GENOMIC DNA]</scope>
    <source>
        <strain evidence="4 5">DSM 44969</strain>
    </source>
</reference>
<dbReference type="CDD" id="cd00413">
    <property type="entry name" value="Glyco_hydrolase_16"/>
    <property type="match status" value="1"/>
</dbReference>
<dbReference type="AlphaFoldDB" id="A0A4R1IAG4"/>
<organism evidence="4 5">
    <name type="scientific">Pseudonocardia endophytica</name>
    <dbReference type="NCBI Taxonomy" id="401976"/>
    <lineage>
        <taxon>Bacteria</taxon>
        <taxon>Bacillati</taxon>
        <taxon>Actinomycetota</taxon>
        <taxon>Actinomycetes</taxon>
        <taxon>Pseudonocardiales</taxon>
        <taxon>Pseudonocardiaceae</taxon>
        <taxon>Pseudonocardia</taxon>
    </lineage>
</organism>
<keyword evidence="2" id="KW-1133">Transmembrane helix</keyword>
<name>A0A4R1IAG4_PSEEN</name>
<dbReference type="Pfam" id="PF00722">
    <property type="entry name" value="Glyco_hydro_16"/>
    <property type="match status" value="1"/>
</dbReference>
<dbReference type="GO" id="GO:0005975">
    <property type="term" value="P:carbohydrate metabolic process"/>
    <property type="evidence" value="ECO:0007669"/>
    <property type="project" value="InterPro"/>
</dbReference>
<evidence type="ECO:0000313" key="4">
    <source>
        <dbReference type="EMBL" id="TCK27322.1"/>
    </source>
</evidence>
<keyword evidence="4" id="KW-0378">Hydrolase</keyword>
<dbReference type="Gene3D" id="2.60.120.200">
    <property type="match status" value="1"/>
</dbReference>
<dbReference type="PROSITE" id="PS51762">
    <property type="entry name" value="GH16_2"/>
    <property type="match status" value="1"/>
</dbReference>
<dbReference type="GO" id="GO:0004553">
    <property type="term" value="F:hydrolase activity, hydrolyzing O-glycosyl compounds"/>
    <property type="evidence" value="ECO:0007669"/>
    <property type="project" value="InterPro"/>
</dbReference>
<proteinExistence type="predicted"/>
<gene>
    <name evidence="4" type="ORF">EV378_3192</name>
</gene>
<protein>
    <submittedName>
        <fullName evidence="4">Glycosyl hydrolase family 16</fullName>
    </submittedName>
</protein>
<dbReference type="InterPro" id="IPR000757">
    <property type="entry name" value="Beta-glucanase-like"/>
</dbReference>
<feature type="region of interest" description="Disordered" evidence="1">
    <location>
        <begin position="159"/>
        <end position="233"/>
    </location>
</feature>
<keyword evidence="2" id="KW-0472">Membrane</keyword>
<feature type="compositionally biased region" description="Polar residues" evidence="1">
    <location>
        <begin position="179"/>
        <end position="188"/>
    </location>
</feature>
<keyword evidence="5" id="KW-1185">Reference proteome</keyword>
<feature type="region of interest" description="Disordered" evidence="1">
    <location>
        <begin position="1"/>
        <end position="108"/>
    </location>
</feature>
<comment type="caution">
    <text evidence="4">The sequence shown here is derived from an EMBL/GenBank/DDBJ whole genome shotgun (WGS) entry which is preliminary data.</text>
</comment>
<dbReference type="InterPro" id="IPR013320">
    <property type="entry name" value="ConA-like_dom_sf"/>
</dbReference>
<evidence type="ECO:0000256" key="1">
    <source>
        <dbReference type="SAM" id="MobiDB-lite"/>
    </source>
</evidence>
<feature type="domain" description="GH16" evidence="3">
    <location>
        <begin position="245"/>
        <end position="444"/>
    </location>
</feature>
<feature type="transmembrane region" description="Helical" evidence="2">
    <location>
        <begin position="118"/>
        <end position="138"/>
    </location>
</feature>
<accession>A0A4R1IAG4</accession>
<sequence>MRRKSSAADDQLDPRELIARITAEHTSPSARTATTGRHAVPAAYGSGTTVLAEAPPEGDLTTAVSGTGSHRLPDDPIDAEDVSVPAGRTGRRRAPDADSSVVEIDRESTRRRSRVRKLAPLGIGGAAVLAAALVFTLLQPGAQDPDLANALLNDSSRRSVADGNAIPGAPTDGGARLSDVTQGATNQMDAAKAAAEKQRREAAAAAANSSGSSGSSHSSGGSRKAAPAAGAAQVAGDGTTAGRALGWAAAGGDEFTGGGLGSGWTAYDGAGHDGQGRRTPSAVSVENGNLVIRGDSQGNTGGIAWGQDQQYGKWEMRAKFPKGDKQYHPVLLLWPQSGDGTNGEVDFSETNSAADDTSFFLHYGGGAQKTEKKALDIAQWHNYAVEITPNGVRGYIDGVQWFSSTDPGTFPSGPVHPTIQLDYFPDGGSPQPSEMQVAWMRQYN</sequence>
<feature type="compositionally biased region" description="Polar residues" evidence="1">
    <location>
        <begin position="24"/>
        <end position="35"/>
    </location>
</feature>
<feature type="compositionally biased region" description="Low complexity" evidence="1">
    <location>
        <begin position="203"/>
        <end position="233"/>
    </location>
</feature>